<feature type="chain" id="PRO_5045814101" evidence="1">
    <location>
        <begin position="18"/>
        <end position="126"/>
    </location>
</feature>
<dbReference type="Proteomes" id="UP000780690">
    <property type="component" value="Unassembled WGS sequence"/>
</dbReference>
<proteinExistence type="predicted"/>
<sequence>MRSSAWLLLLCSSLALARDPFQPLAEGVCQPQVAAPDGWRLQGIVGSSMHYVAWLVSPQGKSHRLTSLAMLPHSPWQVAELTARSLILRTTQSCPPQQITWVIKGGFYEKDDTHLLPVPQRSAEGQ</sequence>
<feature type="signal peptide" evidence="1">
    <location>
        <begin position="1"/>
        <end position="17"/>
    </location>
</feature>
<keyword evidence="1" id="KW-0732">Signal</keyword>
<comment type="caution">
    <text evidence="2">The sequence shown here is derived from an EMBL/GenBank/DDBJ whole genome shotgun (WGS) entry which is preliminary data.</text>
</comment>
<protein>
    <submittedName>
        <fullName evidence="2">DUF2531 family protein</fullName>
    </submittedName>
</protein>
<keyword evidence="3" id="KW-1185">Reference proteome</keyword>
<reference evidence="2 3" key="1">
    <citation type="journal article" date="2019" name="bioRxiv">
        <title>Bacteria contribute to plant secondary compound degradation in a generalist herbivore system.</title>
        <authorList>
            <person name="Francoeur C.B."/>
            <person name="Khadempour L."/>
            <person name="Moreira-Soto R.D."/>
            <person name="Gotting K."/>
            <person name="Book A.J."/>
            <person name="Pinto-Tomas A.A."/>
            <person name="Keefover-Ring K."/>
            <person name="Currie C.R."/>
        </authorList>
    </citation>
    <scope>NUCLEOTIDE SEQUENCE [LARGE SCALE GENOMIC DNA]</scope>
    <source>
        <strain evidence="2 3">Acro-805</strain>
    </source>
</reference>
<gene>
    <name evidence="2" type="ORF">F3J38_24300</name>
</gene>
<dbReference type="Pfam" id="PF10748">
    <property type="entry name" value="HofP"/>
    <property type="match status" value="1"/>
</dbReference>
<evidence type="ECO:0000313" key="2">
    <source>
        <dbReference type="EMBL" id="NIF03127.1"/>
    </source>
</evidence>
<evidence type="ECO:0000256" key="1">
    <source>
        <dbReference type="SAM" id="SignalP"/>
    </source>
</evidence>
<name>A0ABX0R7L2_9GAMM</name>
<dbReference type="EMBL" id="VWXD01000014">
    <property type="protein sequence ID" value="NIF03127.1"/>
    <property type="molecule type" value="Genomic_DNA"/>
</dbReference>
<accession>A0ABX0R7L2</accession>
<dbReference type="RefSeq" id="WP_167143088.1">
    <property type="nucleotide sequence ID" value="NZ_VWXD01000014.1"/>
</dbReference>
<dbReference type="InterPro" id="IPR019684">
    <property type="entry name" value="HofP"/>
</dbReference>
<evidence type="ECO:0000313" key="3">
    <source>
        <dbReference type="Proteomes" id="UP000780690"/>
    </source>
</evidence>
<organism evidence="2 3">
    <name type="scientific">Candidatus Pantoea formicae</name>
    <dbReference type="NCBI Taxonomy" id="2608355"/>
    <lineage>
        <taxon>Bacteria</taxon>
        <taxon>Pseudomonadati</taxon>
        <taxon>Pseudomonadota</taxon>
        <taxon>Gammaproteobacteria</taxon>
        <taxon>Enterobacterales</taxon>
        <taxon>Erwiniaceae</taxon>
        <taxon>Pantoea</taxon>
    </lineage>
</organism>